<dbReference type="GO" id="GO:0070860">
    <property type="term" value="C:RNA polymerase I core factor complex"/>
    <property type="evidence" value="ECO:0007669"/>
    <property type="project" value="TreeGrafter"/>
</dbReference>
<gene>
    <name evidence="3" type="ORF">ASPGLDRAFT_67875</name>
</gene>
<feature type="region of interest" description="Disordered" evidence="1">
    <location>
        <begin position="538"/>
        <end position="561"/>
    </location>
</feature>
<protein>
    <recommendedName>
        <fullName evidence="2">Extracellular mutant protein 11 C-terminal domain-containing protein</fullName>
    </recommendedName>
</protein>
<feature type="compositionally biased region" description="Basic and acidic residues" evidence="1">
    <location>
        <begin position="669"/>
        <end position="682"/>
    </location>
</feature>
<feature type="compositionally biased region" description="Low complexity" evidence="1">
    <location>
        <begin position="547"/>
        <end position="556"/>
    </location>
</feature>
<dbReference type="AlphaFoldDB" id="A0A1L9VF06"/>
<feature type="region of interest" description="Disordered" evidence="1">
    <location>
        <begin position="776"/>
        <end position="802"/>
    </location>
</feature>
<feature type="region of interest" description="Disordered" evidence="1">
    <location>
        <begin position="588"/>
        <end position="618"/>
    </location>
</feature>
<dbReference type="RefSeq" id="XP_022399110.1">
    <property type="nucleotide sequence ID" value="XM_022549198.1"/>
</dbReference>
<keyword evidence="4" id="KW-1185">Reference proteome</keyword>
<dbReference type="InterPro" id="IPR007224">
    <property type="entry name" value="TIF_Rrn11"/>
</dbReference>
<dbReference type="OrthoDB" id="2159786at2759"/>
<evidence type="ECO:0000256" key="1">
    <source>
        <dbReference type="SAM" id="MobiDB-lite"/>
    </source>
</evidence>
<accession>A0A1L9VF06</accession>
<feature type="region of interest" description="Disordered" evidence="1">
    <location>
        <begin position="644"/>
        <end position="750"/>
    </location>
</feature>
<feature type="domain" description="Extracellular mutant protein 11 C-terminal" evidence="2">
    <location>
        <begin position="799"/>
        <end position="932"/>
    </location>
</feature>
<feature type="region of interest" description="Disordered" evidence="1">
    <location>
        <begin position="276"/>
        <end position="304"/>
    </location>
</feature>
<feature type="compositionally biased region" description="Polar residues" evidence="1">
    <location>
        <begin position="683"/>
        <end position="695"/>
    </location>
</feature>
<evidence type="ECO:0000259" key="2">
    <source>
        <dbReference type="Pfam" id="PF15463"/>
    </source>
</evidence>
<feature type="compositionally biased region" description="Polar residues" evidence="1">
    <location>
        <begin position="1"/>
        <end position="10"/>
    </location>
</feature>
<dbReference type="InterPro" id="IPR053029">
    <property type="entry name" value="RNA_pol_I-specific_init_factor"/>
</dbReference>
<evidence type="ECO:0000313" key="4">
    <source>
        <dbReference type="Proteomes" id="UP000184300"/>
    </source>
</evidence>
<organism evidence="3 4">
    <name type="scientific">Aspergillus glaucus CBS 516.65</name>
    <dbReference type="NCBI Taxonomy" id="1160497"/>
    <lineage>
        <taxon>Eukaryota</taxon>
        <taxon>Fungi</taxon>
        <taxon>Dikarya</taxon>
        <taxon>Ascomycota</taxon>
        <taxon>Pezizomycotina</taxon>
        <taxon>Eurotiomycetes</taxon>
        <taxon>Eurotiomycetidae</taxon>
        <taxon>Eurotiales</taxon>
        <taxon>Aspergillaceae</taxon>
        <taxon>Aspergillus</taxon>
        <taxon>Aspergillus subgen. Aspergillus</taxon>
    </lineage>
</organism>
<feature type="compositionally biased region" description="Acidic residues" evidence="1">
    <location>
        <begin position="40"/>
        <end position="49"/>
    </location>
</feature>
<dbReference type="PANTHER" id="PTHR28244:SF1">
    <property type="entry name" value="RNA POLYMERASE I-SPECIFIC TRANSCRIPTION INITIATION FACTOR RRN11"/>
    <property type="match status" value="1"/>
</dbReference>
<dbReference type="GO" id="GO:0042790">
    <property type="term" value="P:nucleolar large rRNA transcription by RNA polymerase I"/>
    <property type="evidence" value="ECO:0007669"/>
    <property type="project" value="TreeGrafter"/>
</dbReference>
<dbReference type="GO" id="GO:0001164">
    <property type="term" value="F:RNA polymerase I core promoter sequence-specific DNA binding"/>
    <property type="evidence" value="ECO:0007669"/>
    <property type="project" value="InterPro"/>
</dbReference>
<dbReference type="Proteomes" id="UP000184300">
    <property type="component" value="Unassembled WGS sequence"/>
</dbReference>
<dbReference type="STRING" id="1160497.A0A1L9VF06"/>
<dbReference type="VEuPathDB" id="FungiDB:ASPGLDRAFT_67875"/>
<feature type="compositionally biased region" description="Acidic residues" evidence="1">
    <location>
        <begin position="285"/>
        <end position="295"/>
    </location>
</feature>
<feature type="region of interest" description="Disordered" evidence="1">
    <location>
        <begin position="1"/>
        <end position="56"/>
    </location>
</feature>
<name>A0A1L9VF06_ASPGL</name>
<proteinExistence type="predicted"/>
<feature type="region of interest" description="Disordered" evidence="1">
    <location>
        <begin position="816"/>
        <end position="843"/>
    </location>
</feature>
<dbReference type="Pfam" id="PF15463">
    <property type="entry name" value="ECM11"/>
    <property type="match status" value="1"/>
</dbReference>
<feature type="compositionally biased region" description="Polar residues" evidence="1">
    <location>
        <begin position="644"/>
        <end position="655"/>
    </location>
</feature>
<dbReference type="PANTHER" id="PTHR28244">
    <property type="entry name" value="RNA POLYMERASE I-SPECIFIC TRANSCRIPTION INITIATION FACTOR RRN11"/>
    <property type="match status" value="1"/>
</dbReference>
<sequence>MASSVPSASVFSLPLPPWQQPPSVRVAQYERKKRKRDFDDWGNETEDAGGETTDAASDFTPAASSLILSPNEAHQYRIAGLPFDQELPGGHFPHAAPKDSSHRREIKGDILKGLSNLSPPIYPPQSAAHQGNLRLQHFAVLSAILHRCLLQRDYLRAGRSWALILREEYGGNPVDIRNEERWGIGAEILLRRGRQLSDLTSSSEPVDDGSLKPKNAFGLCFTRKGFEDARQYYERLIIQHPFRKVAPDATSALHFYPAMFGLWIYVVQEESNTARDAMQQSFAEDSSDELSDDEDGFKAHSSSVKRKQKMAAEIRVKELEQAQQIAARMDEIIVSPPYSDSPELLELRGMISLWIADLFVLSVPQPEDDYHNFNDVDTISSDGCTGSIQERREQRLAMEKRQAEILKSVGYFEKGKQRGRGVSHTLENLHIDDGISYKTMGVGDYIHSKEAGQHRAATNETSTQSRKFLAEQAKVNVPPTNLMAPVPLGVGASGLPQELEDAQQRDTFDTDVEGIDESTIAGTSIADAEEFRIQPTQLPQLQPPQPTQITNIPQPQDTDTRPLYQFRHGRRPYQSNWYENLGDKAMKSAGFESDDADDDASQLTSIAGDDERDEPNDWYYSHKHRAAPEEPLSKRLENFWNASKRTTPKPTTQFHPETKHPVLAPPALESRKQDLPVGESRKITLSRSMTATPRTRFSPAKPSLLEQLDKSPTRRVGSSRTRPRRGSVIDLRQGNNGDDADLFTGDNRDSIDGQSMTAFDLTNVVALDEDDTLQDSFLRHSRSGSDPTAPSKKRSLEPDYPPDVLYQKSFAELQSEPFDRSPSTTTPVQPTPAPEADTAPEDKFPMLANMSNLDRRNYFSTLSIDEWESCGDQLIDQFTDMLTKMKDLRQARRKTAAIFEAELRRRNEVVEEQGRELSDKMEVMRTGGAEVLRGRTP</sequence>
<dbReference type="GeneID" id="34465458"/>
<dbReference type="GO" id="GO:0017025">
    <property type="term" value="F:TBP-class protein binding"/>
    <property type="evidence" value="ECO:0007669"/>
    <property type="project" value="TreeGrafter"/>
</dbReference>
<evidence type="ECO:0000313" key="3">
    <source>
        <dbReference type="EMBL" id="OJJ82412.1"/>
    </source>
</evidence>
<dbReference type="Pfam" id="PF04090">
    <property type="entry name" value="Rrn11"/>
    <property type="match status" value="1"/>
</dbReference>
<dbReference type="InterPro" id="IPR029178">
    <property type="entry name" value="Ecm11_C"/>
</dbReference>
<dbReference type="EMBL" id="KV878902">
    <property type="protein sequence ID" value="OJJ82412.1"/>
    <property type="molecule type" value="Genomic_DNA"/>
</dbReference>
<reference evidence="4" key="1">
    <citation type="journal article" date="2017" name="Genome Biol.">
        <title>Comparative genomics reveals high biological diversity and specific adaptations in the industrially and medically important fungal genus Aspergillus.</title>
        <authorList>
            <person name="de Vries R.P."/>
            <person name="Riley R."/>
            <person name="Wiebenga A."/>
            <person name="Aguilar-Osorio G."/>
            <person name="Amillis S."/>
            <person name="Uchima C.A."/>
            <person name="Anderluh G."/>
            <person name="Asadollahi M."/>
            <person name="Askin M."/>
            <person name="Barry K."/>
            <person name="Battaglia E."/>
            <person name="Bayram O."/>
            <person name="Benocci T."/>
            <person name="Braus-Stromeyer S.A."/>
            <person name="Caldana C."/>
            <person name="Canovas D."/>
            <person name="Cerqueira G.C."/>
            <person name="Chen F."/>
            <person name="Chen W."/>
            <person name="Choi C."/>
            <person name="Clum A."/>
            <person name="Dos Santos R.A."/>
            <person name="Damasio A.R."/>
            <person name="Diallinas G."/>
            <person name="Emri T."/>
            <person name="Fekete E."/>
            <person name="Flipphi M."/>
            <person name="Freyberg S."/>
            <person name="Gallo A."/>
            <person name="Gournas C."/>
            <person name="Habgood R."/>
            <person name="Hainaut M."/>
            <person name="Harispe M.L."/>
            <person name="Henrissat B."/>
            <person name="Hilden K.S."/>
            <person name="Hope R."/>
            <person name="Hossain A."/>
            <person name="Karabika E."/>
            <person name="Karaffa L."/>
            <person name="Karanyi Z."/>
            <person name="Krasevec N."/>
            <person name="Kuo A."/>
            <person name="Kusch H."/>
            <person name="LaButti K."/>
            <person name="Lagendijk E.L."/>
            <person name="Lapidus A."/>
            <person name="Levasseur A."/>
            <person name="Lindquist E."/>
            <person name="Lipzen A."/>
            <person name="Logrieco A.F."/>
            <person name="MacCabe A."/>
            <person name="Maekelae M.R."/>
            <person name="Malavazi I."/>
            <person name="Melin P."/>
            <person name="Meyer V."/>
            <person name="Mielnichuk N."/>
            <person name="Miskei M."/>
            <person name="Molnar A.P."/>
            <person name="Mule G."/>
            <person name="Ngan C.Y."/>
            <person name="Orejas M."/>
            <person name="Orosz E."/>
            <person name="Ouedraogo J.P."/>
            <person name="Overkamp K.M."/>
            <person name="Park H.-S."/>
            <person name="Perrone G."/>
            <person name="Piumi F."/>
            <person name="Punt P.J."/>
            <person name="Ram A.F."/>
            <person name="Ramon A."/>
            <person name="Rauscher S."/>
            <person name="Record E."/>
            <person name="Riano-Pachon D.M."/>
            <person name="Robert V."/>
            <person name="Roehrig J."/>
            <person name="Ruller R."/>
            <person name="Salamov A."/>
            <person name="Salih N.S."/>
            <person name="Samson R.A."/>
            <person name="Sandor E."/>
            <person name="Sanguinetti M."/>
            <person name="Schuetze T."/>
            <person name="Sepcic K."/>
            <person name="Shelest E."/>
            <person name="Sherlock G."/>
            <person name="Sophianopoulou V."/>
            <person name="Squina F.M."/>
            <person name="Sun H."/>
            <person name="Susca A."/>
            <person name="Todd R.B."/>
            <person name="Tsang A."/>
            <person name="Unkles S.E."/>
            <person name="van de Wiele N."/>
            <person name="van Rossen-Uffink D."/>
            <person name="Oliveira J.V."/>
            <person name="Vesth T.C."/>
            <person name="Visser J."/>
            <person name="Yu J.-H."/>
            <person name="Zhou M."/>
            <person name="Andersen M.R."/>
            <person name="Archer D.B."/>
            <person name="Baker S.E."/>
            <person name="Benoit I."/>
            <person name="Brakhage A.A."/>
            <person name="Braus G.H."/>
            <person name="Fischer R."/>
            <person name="Frisvad J.C."/>
            <person name="Goldman G.H."/>
            <person name="Houbraken J."/>
            <person name="Oakley B."/>
            <person name="Pocsi I."/>
            <person name="Scazzocchio C."/>
            <person name="Seiboth B."/>
            <person name="vanKuyk P.A."/>
            <person name="Wortman J."/>
            <person name="Dyer P.S."/>
            <person name="Grigoriev I.V."/>
        </authorList>
    </citation>
    <scope>NUCLEOTIDE SEQUENCE [LARGE SCALE GENOMIC DNA]</scope>
    <source>
        <strain evidence="4">CBS 516.65</strain>
    </source>
</reference>
<dbReference type="GO" id="GO:0001181">
    <property type="term" value="F:RNA polymerase I general transcription initiation factor activity"/>
    <property type="evidence" value="ECO:0007669"/>
    <property type="project" value="InterPro"/>
</dbReference>